<dbReference type="EMBL" id="CP115920">
    <property type="protein sequence ID" value="XCD15863.1"/>
    <property type="molecule type" value="Genomic_DNA"/>
</dbReference>
<sequence length="122" mass="13438">MALEKGGGMLRVGYCEVNDLQLSPSSKTAVSQVHDIINRGGMLGFAIASTPLYQIFFSPSVTGKPVETMITIREYDWEIFGEAMSSVSKISKDRVLQIAEPLTWTTSGSEQKFWRCISEAAL</sequence>
<gene>
    <name evidence="1" type="ORF">PG915_15060</name>
</gene>
<dbReference type="KEGG" id="vck:PG915_15060"/>
<reference evidence="1" key="1">
    <citation type="submission" date="2023-01" db="EMBL/GenBank/DDBJ databases">
        <title>Vibrio sp. CB1-14 genome sequencing.</title>
        <authorList>
            <person name="Otstavnykh N."/>
            <person name="Isaeva M."/>
            <person name="Meleshko D."/>
        </authorList>
    </citation>
    <scope>NUCLEOTIDE SEQUENCE</scope>
    <source>
        <strain evidence="1">CB1-14</strain>
    </source>
</reference>
<protein>
    <submittedName>
        <fullName evidence="1">Uncharacterized protein</fullName>
    </submittedName>
</protein>
<proteinExistence type="predicted"/>
<dbReference type="RefSeq" id="WP_353497242.1">
    <property type="nucleotide sequence ID" value="NZ_CP115920.1"/>
</dbReference>
<evidence type="ECO:0000313" key="1">
    <source>
        <dbReference type="EMBL" id="XCD15863.1"/>
    </source>
</evidence>
<name>A0AAU8BIM1_9VIBR</name>
<accession>A0AAU8BIM1</accession>
<dbReference type="AlphaFoldDB" id="A0AAU8BIM1"/>
<organism evidence="1">
    <name type="scientific">Vibrio chaetopteri</name>
    <dbReference type="NCBI Taxonomy" id="3016528"/>
    <lineage>
        <taxon>Bacteria</taxon>
        <taxon>Pseudomonadati</taxon>
        <taxon>Pseudomonadota</taxon>
        <taxon>Gammaproteobacteria</taxon>
        <taxon>Vibrionales</taxon>
        <taxon>Vibrionaceae</taxon>
        <taxon>Vibrio</taxon>
    </lineage>
</organism>